<comment type="caution">
    <text evidence="2">The sequence shown here is derived from an EMBL/GenBank/DDBJ whole genome shotgun (WGS) entry which is preliminary data.</text>
</comment>
<feature type="non-terminal residue" evidence="2">
    <location>
        <position position="87"/>
    </location>
</feature>
<name>A0ABD0RCL7_CIRMR</name>
<evidence type="ECO:0000256" key="1">
    <source>
        <dbReference type="SAM" id="MobiDB-lite"/>
    </source>
</evidence>
<keyword evidence="3" id="KW-1185">Reference proteome</keyword>
<feature type="region of interest" description="Disordered" evidence="1">
    <location>
        <begin position="43"/>
        <end position="80"/>
    </location>
</feature>
<reference evidence="2 3" key="1">
    <citation type="submission" date="2024-05" db="EMBL/GenBank/DDBJ databases">
        <title>Genome sequencing and assembly of Indian major carp, Cirrhinus mrigala (Hamilton, 1822).</title>
        <authorList>
            <person name="Mohindra V."/>
            <person name="Chowdhury L.M."/>
            <person name="Lal K."/>
            <person name="Jena J.K."/>
        </authorList>
    </citation>
    <scope>NUCLEOTIDE SEQUENCE [LARGE SCALE GENOMIC DNA]</scope>
    <source>
        <strain evidence="2">CM1030</strain>
        <tissue evidence="2">Blood</tissue>
    </source>
</reference>
<accession>A0ABD0RCL7</accession>
<feature type="compositionally biased region" description="Basic residues" evidence="1">
    <location>
        <begin position="54"/>
        <end position="73"/>
    </location>
</feature>
<dbReference type="Proteomes" id="UP001529510">
    <property type="component" value="Unassembled WGS sequence"/>
</dbReference>
<evidence type="ECO:0000313" key="3">
    <source>
        <dbReference type="Proteomes" id="UP001529510"/>
    </source>
</evidence>
<proteinExistence type="predicted"/>
<dbReference type="AlphaFoldDB" id="A0ABD0RCL7"/>
<dbReference type="EMBL" id="JAMKFB020000004">
    <property type="protein sequence ID" value="KAL0196247.1"/>
    <property type="molecule type" value="Genomic_DNA"/>
</dbReference>
<evidence type="ECO:0000313" key="2">
    <source>
        <dbReference type="EMBL" id="KAL0196247.1"/>
    </source>
</evidence>
<organism evidence="2 3">
    <name type="scientific">Cirrhinus mrigala</name>
    <name type="common">Mrigala</name>
    <dbReference type="NCBI Taxonomy" id="683832"/>
    <lineage>
        <taxon>Eukaryota</taxon>
        <taxon>Metazoa</taxon>
        <taxon>Chordata</taxon>
        <taxon>Craniata</taxon>
        <taxon>Vertebrata</taxon>
        <taxon>Euteleostomi</taxon>
        <taxon>Actinopterygii</taxon>
        <taxon>Neopterygii</taxon>
        <taxon>Teleostei</taxon>
        <taxon>Ostariophysi</taxon>
        <taxon>Cypriniformes</taxon>
        <taxon>Cyprinidae</taxon>
        <taxon>Labeoninae</taxon>
        <taxon>Labeonini</taxon>
        <taxon>Cirrhinus</taxon>
    </lineage>
</organism>
<protein>
    <submittedName>
        <fullName evidence="2">Uncharacterized protein</fullName>
    </submittedName>
</protein>
<sequence length="87" mass="10134">MTRLHQLKEESTISSDVTERPNTNHAVSIDRTVLWRAILFNTPPPDATIETEHPKHRGRRNVHSKGHHNHHAQLKQVQNLGHRLYQL</sequence>
<gene>
    <name evidence="2" type="ORF">M9458_009819</name>
</gene>
<feature type="region of interest" description="Disordered" evidence="1">
    <location>
        <begin position="1"/>
        <end position="20"/>
    </location>
</feature>
<feature type="compositionally biased region" description="Basic and acidic residues" evidence="1">
    <location>
        <begin position="1"/>
        <end position="11"/>
    </location>
</feature>